<name>A0ABV7D522_9PROT</name>
<evidence type="ECO:0008006" key="3">
    <source>
        <dbReference type="Google" id="ProtNLM"/>
    </source>
</evidence>
<evidence type="ECO:0000313" key="2">
    <source>
        <dbReference type="Proteomes" id="UP001595444"/>
    </source>
</evidence>
<gene>
    <name evidence="1" type="ORF">ACFOKA_08920</name>
</gene>
<keyword evidence="2" id="KW-1185">Reference proteome</keyword>
<dbReference type="EMBL" id="JBHRSL010000007">
    <property type="protein sequence ID" value="MFC3052027.1"/>
    <property type="molecule type" value="Genomic_DNA"/>
</dbReference>
<comment type="caution">
    <text evidence="1">The sequence shown here is derived from an EMBL/GenBank/DDBJ whole genome shotgun (WGS) entry which is preliminary data.</text>
</comment>
<dbReference type="Proteomes" id="UP001595444">
    <property type="component" value="Unassembled WGS sequence"/>
</dbReference>
<organism evidence="1 2">
    <name type="scientific">Kordiimonas pumila</name>
    <dbReference type="NCBI Taxonomy" id="2161677"/>
    <lineage>
        <taxon>Bacteria</taxon>
        <taxon>Pseudomonadati</taxon>
        <taxon>Pseudomonadota</taxon>
        <taxon>Alphaproteobacteria</taxon>
        <taxon>Kordiimonadales</taxon>
        <taxon>Kordiimonadaceae</taxon>
        <taxon>Kordiimonas</taxon>
    </lineage>
</organism>
<accession>A0ABV7D522</accession>
<reference evidence="2" key="1">
    <citation type="journal article" date="2019" name="Int. J. Syst. Evol. Microbiol.">
        <title>The Global Catalogue of Microorganisms (GCM) 10K type strain sequencing project: providing services to taxonomists for standard genome sequencing and annotation.</title>
        <authorList>
            <consortium name="The Broad Institute Genomics Platform"/>
            <consortium name="The Broad Institute Genome Sequencing Center for Infectious Disease"/>
            <person name="Wu L."/>
            <person name="Ma J."/>
        </authorList>
    </citation>
    <scope>NUCLEOTIDE SEQUENCE [LARGE SCALE GENOMIC DNA]</scope>
    <source>
        <strain evidence="2">KCTC 62164</strain>
    </source>
</reference>
<protein>
    <recommendedName>
        <fullName evidence="3">Flagellar motor switch protein FliG C-terminal domain-containing protein</fullName>
    </recommendedName>
</protein>
<sequence>MTLGVNVHYEILGRRGSSWTILDVIKEREPATKLATDLWESKKYTGVRVLKESYDSDTHAFASIEIFTRGSVSKKSKYDQTGQISPCLTPDDLYSADGRRSIWDLMENTLLDWRITPTELLHSLDHYYKLYNAGTKLQNAVQRTAVSFEDEEDSIQQRMRKIYKVIDASVEIMKQNKEKIPSLEMGRLRPVIEQLEKASNKRFLLMSALVEYLRPTLTITDKFGRIAVFLSNRHPDWVNDILDQLISEFLLHPTVMEQLLGEHTNRGTYILEIAHMQTGQLSALAEKGRSPAFSDELMRLSGFLAEDILPKTSHVLFDRVRKEIIAAKPVNDGGLVEQLQALHDMQEIFREIYTDVHALDTLSEDLTARASRLINSQSISELLDIHPSPVSKVGALLDLEAAVIGMPNKRLVANFILPILSRPDNEAIFMGLDNQPIQRMNELVHLQKKVMLADLTEMHKRKIAEKLDEFCRIILDNTQVLKKLHQLDISLQEKAQKILSMMAEGYFTDGDCKMRAEHQVRIYMKQKGFTEGLIKGLGREEAEQVLLDFRKLLEQAGINKSDTDAKIES</sequence>
<proteinExistence type="predicted"/>
<dbReference type="RefSeq" id="WP_194214669.1">
    <property type="nucleotide sequence ID" value="NZ_CP061205.1"/>
</dbReference>
<evidence type="ECO:0000313" key="1">
    <source>
        <dbReference type="EMBL" id="MFC3052027.1"/>
    </source>
</evidence>